<keyword evidence="3" id="KW-1185">Reference proteome</keyword>
<dbReference type="EMBL" id="JAYRBN010000114">
    <property type="protein sequence ID" value="KAL2723463.1"/>
    <property type="molecule type" value="Genomic_DNA"/>
</dbReference>
<sequence>MTNLVKWFQESRIHDAYLCGCLYSAMEEVEFTRNTKYQQRNSYTGANPKPILNANELRSYILEVYMLTTLRQVIGLLSRNGTRNTPSHSVRRFLDEGPSTIDRADSPRNDKIFVLDDGPKRSPNN</sequence>
<reference evidence="2 3" key="1">
    <citation type="journal article" date="2024" name="Ann. Entomol. Soc. Am.">
        <title>Genomic analyses of the southern and eastern yellowjacket wasps (Hymenoptera: Vespidae) reveal evolutionary signatures of social life.</title>
        <authorList>
            <person name="Catto M.A."/>
            <person name="Caine P.B."/>
            <person name="Orr S.E."/>
            <person name="Hunt B.G."/>
            <person name="Goodisman M.A.D."/>
        </authorList>
    </citation>
    <scope>NUCLEOTIDE SEQUENCE [LARGE SCALE GENOMIC DNA]</scope>
    <source>
        <strain evidence="2">232</strain>
        <tissue evidence="2">Head and thorax</tissue>
    </source>
</reference>
<dbReference type="Proteomes" id="UP001607303">
    <property type="component" value="Unassembled WGS sequence"/>
</dbReference>
<feature type="compositionally biased region" description="Basic and acidic residues" evidence="1">
    <location>
        <begin position="102"/>
        <end position="125"/>
    </location>
</feature>
<dbReference type="AlphaFoldDB" id="A0ABD2AS85"/>
<organism evidence="2 3">
    <name type="scientific">Vespula maculifrons</name>
    <name type="common">Eastern yellow jacket</name>
    <name type="synonym">Wasp</name>
    <dbReference type="NCBI Taxonomy" id="7453"/>
    <lineage>
        <taxon>Eukaryota</taxon>
        <taxon>Metazoa</taxon>
        <taxon>Ecdysozoa</taxon>
        <taxon>Arthropoda</taxon>
        <taxon>Hexapoda</taxon>
        <taxon>Insecta</taxon>
        <taxon>Pterygota</taxon>
        <taxon>Neoptera</taxon>
        <taxon>Endopterygota</taxon>
        <taxon>Hymenoptera</taxon>
        <taxon>Apocrita</taxon>
        <taxon>Aculeata</taxon>
        <taxon>Vespoidea</taxon>
        <taxon>Vespidae</taxon>
        <taxon>Vespinae</taxon>
        <taxon>Vespula</taxon>
    </lineage>
</organism>
<feature type="region of interest" description="Disordered" evidence="1">
    <location>
        <begin position="80"/>
        <end position="125"/>
    </location>
</feature>
<protein>
    <submittedName>
        <fullName evidence="2">Uncharacterized protein</fullName>
    </submittedName>
</protein>
<evidence type="ECO:0000256" key="1">
    <source>
        <dbReference type="SAM" id="MobiDB-lite"/>
    </source>
</evidence>
<comment type="caution">
    <text evidence="2">The sequence shown here is derived from an EMBL/GenBank/DDBJ whole genome shotgun (WGS) entry which is preliminary data.</text>
</comment>
<evidence type="ECO:0000313" key="3">
    <source>
        <dbReference type="Proteomes" id="UP001607303"/>
    </source>
</evidence>
<proteinExistence type="predicted"/>
<gene>
    <name evidence="2" type="ORF">V1477_019314</name>
</gene>
<evidence type="ECO:0000313" key="2">
    <source>
        <dbReference type="EMBL" id="KAL2723463.1"/>
    </source>
</evidence>
<accession>A0ABD2AS85</accession>
<name>A0ABD2AS85_VESMC</name>